<dbReference type="Proteomes" id="UP001158576">
    <property type="component" value="Chromosome 1"/>
</dbReference>
<evidence type="ECO:0000256" key="1">
    <source>
        <dbReference type="SAM" id="MobiDB-lite"/>
    </source>
</evidence>
<sequence>MSNLTNQKPLVGFNTRANVVYRSKSPWSQTIYAEPIYEEPPSPIYDPNHPDYDASVYDMHISGDLTYNPVSPVYQPDDASSASDFSDSDSSDNDSSESDSSDSNSSDSDSSDSDSSDDDSSEDDVITISDDDHITISDDDVIMISDDSIISVSDEEPMEIDDEPVQGCEEWETARQRFIQHHIDMGNIRTETD</sequence>
<feature type="compositionally biased region" description="Acidic residues" evidence="1">
    <location>
        <begin position="109"/>
        <end position="125"/>
    </location>
</feature>
<keyword evidence="3" id="KW-1185">Reference proteome</keyword>
<feature type="compositionally biased region" description="Acidic residues" evidence="1">
    <location>
        <begin position="86"/>
        <end position="100"/>
    </location>
</feature>
<evidence type="ECO:0000313" key="2">
    <source>
        <dbReference type="EMBL" id="CAG5105924.1"/>
    </source>
</evidence>
<dbReference type="EMBL" id="OU015566">
    <property type="protein sequence ID" value="CAG5105924.1"/>
    <property type="molecule type" value="Genomic_DNA"/>
</dbReference>
<evidence type="ECO:0000313" key="3">
    <source>
        <dbReference type="Proteomes" id="UP001158576"/>
    </source>
</evidence>
<accession>A0ABN7SRI7</accession>
<name>A0ABN7SRI7_OIKDI</name>
<feature type="region of interest" description="Disordered" evidence="1">
    <location>
        <begin position="37"/>
        <end position="56"/>
    </location>
</feature>
<protein>
    <submittedName>
        <fullName evidence="2">Oidioi.mRNA.OKI2018_I69.chr1.g2575.t1.cds</fullName>
    </submittedName>
</protein>
<gene>
    <name evidence="2" type="ORF">OKIOD_LOCUS11340</name>
</gene>
<organism evidence="2 3">
    <name type="scientific">Oikopleura dioica</name>
    <name type="common">Tunicate</name>
    <dbReference type="NCBI Taxonomy" id="34765"/>
    <lineage>
        <taxon>Eukaryota</taxon>
        <taxon>Metazoa</taxon>
        <taxon>Chordata</taxon>
        <taxon>Tunicata</taxon>
        <taxon>Appendicularia</taxon>
        <taxon>Copelata</taxon>
        <taxon>Oikopleuridae</taxon>
        <taxon>Oikopleura</taxon>
    </lineage>
</organism>
<feature type="region of interest" description="Disordered" evidence="1">
    <location>
        <begin position="64"/>
        <end position="132"/>
    </location>
</feature>
<proteinExistence type="predicted"/>
<reference evidence="2 3" key="1">
    <citation type="submission" date="2021-04" db="EMBL/GenBank/DDBJ databases">
        <authorList>
            <person name="Bliznina A."/>
        </authorList>
    </citation>
    <scope>NUCLEOTIDE SEQUENCE [LARGE SCALE GENOMIC DNA]</scope>
</reference>